<dbReference type="Gene3D" id="3.30.420.40">
    <property type="match status" value="2"/>
</dbReference>
<evidence type="ECO:0000256" key="2">
    <source>
        <dbReference type="ARBA" id="ARBA00022840"/>
    </source>
</evidence>
<dbReference type="Pfam" id="PF00012">
    <property type="entry name" value="HSP70"/>
    <property type="match status" value="1"/>
</dbReference>
<protein>
    <submittedName>
        <fullName evidence="5">Hsp70 family protein</fullName>
    </submittedName>
</protein>
<dbReference type="EMBL" id="JBHLUH010000089">
    <property type="protein sequence ID" value="MFC0533693.1"/>
    <property type="molecule type" value="Genomic_DNA"/>
</dbReference>
<keyword evidence="3" id="KW-0143">Chaperone</keyword>
<gene>
    <name evidence="5" type="ORF">ACFFIA_39425</name>
</gene>
<dbReference type="SUPFAM" id="SSF53067">
    <property type="entry name" value="Actin-like ATPase domain"/>
    <property type="match status" value="2"/>
</dbReference>
<dbReference type="Gene3D" id="3.90.640.10">
    <property type="entry name" value="Actin, Chain A, domain 4"/>
    <property type="match status" value="1"/>
</dbReference>
<evidence type="ECO:0000256" key="4">
    <source>
        <dbReference type="SAM" id="MobiDB-lite"/>
    </source>
</evidence>
<comment type="caution">
    <text evidence="5">The sequence shown here is derived from an EMBL/GenBank/DDBJ whole genome shotgun (WGS) entry which is preliminary data.</text>
</comment>
<dbReference type="InterPro" id="IPR043129">
    <property type="entry name" value="ATPase_NBD"/>
</dbReference>
<proteinExistence type="predicted"/>
<evidence type="ECO:0000256" key="3">
    <source>
        <dbReference type="ARBA" id="ARBA00023186"/>
    </source>
</evidence>
<keyword evidence="2" id="KW-0067">ATP-binding</keyword>
<feature type="region of interest" description="Disordered" evidence="4">
    <location>
        <begin position="446"/>
        <end position="467"/>
    </location>
</feature>
<reference evidence="5 6" key="1">
    <citation type="submission" date="2024-09" db="EMBL/GenBank/DDBJ databases">
        <authorList>
            <person name="Sun Q."/>
            <person name="Mori K."/>
        </authorList>
    </citation>
    <scope>NUCLEOTIDE SEQUENCE [LARGE SCALE GENOMIC DNA]</scope>
    <source>
        <strain evidence="5 6">TBRC 3947</strain>
    </source>
</reference>
<organism evidence="5 6">
    <name type="scientific">Phytohabitans kaempferiae</name>
    <dbReference type="NCBI Taxonomy" id="1620943"/>
    <lineage>
        <taxon>Bacteria</taxon>
        <taxon>Bacillati</taxon>
        <taxon>Actinomycetota</taxon>
        <taxon>Actinomycetes</taxon>
        <taxon>Micromonosporales</taxon>
        <taxon>Micromonosporaceae</taxon>
    </lineage>
</organism>
<evidence type="ECO:0000256" key="1">
    <source>
        <dbReference type="ARBA" id="ARBA00022741"/>
    </source>
</evidence>
<feature type="region of interest" description="Disordered" evidence="4">
    <location>
        <begin position="388"/>
        <end position="416"/>
    </location>
</feature>
<sequence length="890" mass="92637">MGGEGYRVGIDFGTSNTAAVLAFPDGRVRPLLFDGSPLLPSAVYADPAAGSPRSGDQDGPPAPGGPAAGVAGDAGGAPAGLLVGRDATHAARTRPDCFEPHPKRCVDQGTVLLGPREVPVTDLVRAVLRRVAAEAARVAGGPVSRAVLTCPVGWGPRRREVLLEAARAEFGEVTLVTEPVAAATYFVTVAGGRVPIGSCVMVYDLGAGTFDASVVRRTVDGFDLLAAEGLPDVGGLDIDAAIFASLGAAYGERDPAAWARLAEPVERADQRAARALWDDVRGGKEMLSRVARTTVHVPVFDDDAPIGREQVEELAHPVLARTVALSERVLAAAGVAPGELAGLFLVGGSSRMPLAGVLLHRHLGVAPTVVEQPELVVAEGSLHARPVAARAGAGPAGGGSPDWPDEPPAPPEPVEPARRLSPRVLAAVGLALALLATSAAVLLHQRRQPPPGDLGRLPESMRADCRPGDAPALPGATASLRCTGPAGDAVVDLFADPGAVEAAYDQAVSGAGVPSGEGDCTVDARGEHRYPDTGPARGRVVCYESGGTATLVWTDDGARTLARVEAPAADLPRLRTAWRSWTGSPAFPTEAEQSLTELVGLADCRRAGVADLDDFAGATAGVQCRPQGVGATAVSYYRFASLDALRATMDARGAANEVPAGVDCAEGEAEDFRGTRRFDLRSADIGVLSCHPGPRSTLVLEWSVEALLVAGRATGTEATSLAGWWRVYFGPPTDRIVAAVNATSSPAFPTAEERELLDRVPERSRHDCLRPSPEQKRRNVGEAPTVAAVVCGPTSGARVVFYYQFASRDAMRRSYGSGRQGSDCTTLPSGFNGEAPYRRGGATGRLGCGQVEGNRWLEWTTDHLAIRAFAFQGGDPAAMIDWWRHDAGPL</sequence>
<evidence type="ECO:0000313" key="6">
    <source>
        <dbReference type="Proteomes" id="UP001589867"/>
    </source>
</evidence>
<dbReference type="InterPro" id="IPR013126">
    <property type="entry name" value="Hsp_70_fam"/>
</dbReference>
<dbReference type="PANTHER" id="PTHR42749:SF1">
    <property type="entry name" value="CELL SHAPE-DETERMINING PROTEIN MREB"/>
    <property type="match status" value="1"/>
</dbReference>
<dbReference type="PANTHER" id="PTHR42749">
    <property type="entry name" value="CELL SHAPE-DETERMINING PROTEIN MREB"/>
    <property type="match status" value="1"/>
</dbReference>
<accession>A0ABV6MG40</accession>
<feature type="region of interest" description="Disordered" evidence="4">
    <location>
        <begin position="760"/>
        <end position="780"/>
    </location>
</feature>
<name>A0ABV6MG40_9ACTN</name>
<dbReference type="Proteomes" id="UP001589867">
    <property type="component" value="Unassembled WGS sequence"/>
</dbReference>
<feature type="region of interest" description="Disordered" evidence="4">
    <location>
        <begin position="44"/>
        <end position="75"/>
    </location>
</feature>
<keyword evidence="1" id="KW-0547">Nucleotide-binding</keyword>
<dbReference type="RefSeq" id="WP_377261628.1">
    <property type="nucleotide sequence ID" value="NZ_JBHLUH010000089.1"/>
</dbReference>
<dbReference type="PRINTS" id="PR00301">
    <property type="entry name" value="HEATSHOCK70"/>
</dbReference>
<evidence type="ECO:0000313" key="5">
    <source>
        <dbReference type="EMBL" id="MFC0533693.1"/>
    </source>
</evidence>
<keyword evidence="6" id="KW-1185">Reference proteome</keyword>